<feature type="transmembrane region" description="Helical" evidence="1">
    <location>
        <begin position="46"/>
        <end position="67"/>
    </location>
</feature>
<keyword evidence="3" id="KW-1185">Reference proteome</keyword>
<evidence type="ECO:0000313" key="2">
    <source>
        <dbReference type="EMBL" id="SHI18672.1"/>
    </source>
</evidence>
<name>A0A1M5Z349_BUTFI</name>
<gene>
    <name evidence="2" type="ORF">SAMN02745229_01959</name>
</gene>
<evidence type="ECO:0000256" key="1">
    <source>
        <dbReference type="SAM" id="Phobius"/>
    </source>
</evidence>
<evidence type="ECO:0000313" key="3">
    <source>
        <dbReference type="Proteomes" id="UP000184278"/>
    </source>
</evidence>
<feature type="transmembrane region" description="Helical" evidence="1">
    <location>
        <begin position="12"/>
        <end position="34"/>
    </location>
</feature>
<sequence>MKTLKKAVKSIIDNLLLFTVIAGIVFYFSSLILHEFGLQYRFGIKRMAIILFVLFAFLGMIQVIYHLKRLRSRILLTVATIVTIIGLFPFWMFWGIAYMDTTEEIVVRNDKTMVARDESELFGGPSIFYYEYDNAIVCGKEAVYKENHNIGNPFNPKDYYLLACKSKEGNLENINRYTWNCFFTIFSEKYEYQVQEFFDEKVKTVDVKLSLLDACDEYSIYSMDISYDDVSERYLNGSIDRYNIGKFMIYDDSIYLLYDYQGDTAPSKDDFLEKGIRFEGGEDHERNIDGIIVTYDYCGEWTINDTREQMDYHAEYEWSYHEGLTYFRSWYGDDNAVIEISRN</sequence>
<organism evidence="2 3">
    <name type="scientific">Butyrivibrio fibrisolvens DSM 3071</name>
    <dbReference type="NCBI Taxonomy" id="1121131"/>
    <lineage>
        <taxon>Bacteria</taxon>
        <taxon>Bacillati</taxon>
        <taxon>Bacillota</taxon>
        <taxon>Clostridia</taxon>
        <taxon>Lachnospirales</taxon>
        <taxon>Lachnospiraceae</taxon>
        <taxon>Butyrivibrio</taxon>
    </lineage>
</organism>
<reference evidence="3" key="1">
    <citation type="submission" date="2016-11" db="EMBL/GenBank/DDBJ databases">
        <authorList>
            <person name="Varghese N."/>
            <person name="Submissions S."/>
        </authorList>
    </citation>
    <scope>NUCLEOTIDE SEQUENCE [LARGE SCALE GENOMIC DNA]</scope>
    <source>
        <strain evidence="3">DSM 3071</strain>
    </source>
</reference>
<dbReference type="EMBL" id="FQXK01000015">
    <property type="protein sequence ID" value="SHI18672.1"/>
    <property type="molecule type" value="Genomic_DNA"/>
</dbReference>
<dbReference type="Proteomes" id="UP000184278">
    <property type="component" value="Unassembled WGS sequence"/>
</dbReference>
<protein>
    <submittedName>
        <fullName evidence="2">Uncharacterized protein</fullName>
    </submittedName>
</protein>
<keyword evidence="1" id="KW-0472">Membrane</keyword>
<keyword evidence="1" id="KW-0812">Transmembrane</keyword>
<accession>A0A1M5Z349</accession>
<dbReference type="STRING" id="1121131.SAMN02745229_01959"/>
<keyword evidence="1" id="KW-1133">Transmembrane helix</keyword>
<proteinExistence type="predicted"/>
<dbReference type="AlphaFoldDB" id="A0A1M5Z349"/>
<feature type="transmembrane region" description="Helical" evidence="1">
    <location>
        <begin position="74"/>
        <end position="94"/>
    </location>
</feature>